<dbReference type="EMBL" id="CAJPVJ010009903">
    <property type="protein sequence ID" value="CAG2172896.1"/>
    <property type="molecule type" value="Genomic_DNA"/>
</dbReference>
<evidence type="ECO:0008006" key="4">
    <source>
        <dbReference type="Google" id="ProtNLM"/>
    </source>
</evidence>
<evidence type="ECO:0000313" key="3">
    <source>
        <dbReference type="Proteomes" id="UP000728032"/>
    </source>
</evidence>
<dbReference type="EMBL" id="OC924728">
    <property type="protein sequence ID" value="CAD7655709.1"/>
    <property type="molecule type" value="Genomic_DNA"/>
</dbReference>
<gene>
    <name evidence="2" type="ORF">ONB1V03_LOCUS12352</name>
</gene>
<organism evidence="2">
    <name type="scientific">Oppiella nova</name>
    <dbReference type="NCBI Taxonomy" id="334625"/>
    <lineage>
        <taxon>Eukaryota</taxon>
        <taxon>Metazoa</taxon>
        <taxon>Ecdysozoa</taxon>
        <taxon>Arthropoda</taxon>
        <taxon>Chelicerata</taxon>
        <taxon>Arachnida</taxon>
        <taxon>Acari</taxon>
        <taxon>Acariformes</taxon>
        <taxon>Sarcoptiformes</taxon>
        <taxon>Oribatida</taxon>
        <taxon>Brachypylina</taxon>
        <taxon>Oppioidea</taxon>
        <taxon>Oppiidae</taxon>
        <taxon>Oppiella</taxon>
    </lineage>
</organism>
<proteinExistence type="predicted"/>
<feature type="compositionally biased region" description="Low complexity" evidence="1">
    <location>
        <begin position="448"/>
        <end position="463"/>
    </location>
</feature>
<dbReference type="Proteomes" id="UP000728032">
    <property type="component" value="Unassembled WGS sequence"/>
</dbReference>
<feature type="region of interest" description="Disordered" evidence="1">
    <location>
        <begin position="448"/>
        <end position="476"/>
    </location>
</feature>
<dbReference type="GO" id="GO:0006406">
    <property type="term" value="P:mRNA export from nucleus"/>
    <property type="evidence" value="ECO:0007669"/>
    <property type="project" value="TreeGrafter"/>
</dbReference>
<reference evidence="2" key="1">
    <citation type="submission" date="2020-11" db="EMBL/GenBank/DDBJ databases">
        <authorList>
            <person name="Tran Van P."/>
        </authorList>
    </citation>
    <scope>NUCLEOTIDE SEQUENCE</scope>
</reference>
<dbReference type="Pfam" id="PF11957">
    <property type="entry name" value="efThoc1"/>
    <property type="match status" value="2"/>
</dbReference>
<evidence type="ECO:0000313" key="2">
    <source>
        <dbReference type="EMBL" id="CAD7655709.1"/>
    </source>
</evidence>
<evidence type="ECO:0000256" key="1">
    <source>
        <dbReference type="SAM" id="MobiDB-lite"/>
    </source>
</evidence>
<keyword evidence="3" id="KW-1185">Reference proteome</keyword>
<dbReference type="PANTHER" id="PTHR13265">
    <property type="entry name" value="THO COMPLEX SUBUNIT 1"/>
    <property type="match status" value="1"/>
</dbReference>
<dbReference type="InterPro" id="IPR021861">
    <property type="entry name" value="THO_THOC1"/>
</dbReference>
<sequence length="476" mass="54866">SLPVLLLSDIFDCRTLDECQQLFVLIENKVDVWKEEVFFKNVKNQLLRSCNDLLRRLSRSQNTVFCGRILVFLARFFPLFERSGLNLISEFNHENATTFALQEDGVLTDSMTSESSTAEDMKESDKIQVDYNFMAFKTVNVLKKALGMWLLHNVRKSSKFNHPNSCANFQVLGDSNDSMYFAKYLTNQKLLELQLSDSNFRRYILVQFLILFQYLTSSVRFKQEAHTLSEEQSVWVTETTAKINALIEETPPNGPEVRKSIEKILKREEYWSNWKNEGCPELKEITENEAEFKKNETSIRSTYSRKRKLGDELKAAEAAHRILIGNPELNAIWNLCPDNWEACRSKKRLFTPSVEKFFENAVKANPKQRAEICSDSDFSWRALRLLSQKSHHFFSPSNQVVKPVNSHLEGVVEKLSKEFPTETQSNANDFDIDDAEDISDDELGLRNVDTVDNNTTPNTPNDNSNENAEVIEVMDT</sequence>
<protein>
    <recommendedName>
        <fullName evidence="4">THO complex subunit 1</fullName>
    </recommendedName>
</protein>
<name>A0A7R9M9B4_9ACAR</name>
<dbReference type="OrthoDB" id="10257415at2759"/>
<accession>A0A7R9M9B4</accession>
<dbReference type="AlphaFoldDB" id="A0A7R9M9B4"/>
<dbReference type="GO" id="GO:0000445">
    <property type="term" value="C:THO complex part of transcription export complex"/>
    <property type="evidence" value="ECO:0007669"/>
    <property type="project" value="TreeGrafter"/>
</dbReference>
<dbReference type="PANTHER" id="PTHR13265:SF0">
    <property type="entry name" value="HPR1"/>
    <property type="match status" value="1"/>
</dbReference>
<feature type="non-terminal residue" evidence="2">
    <location>
        <position position="1"/>
    </location>
</feature>